<dbReference type="InterPro" id="IPR023054">
    <property type="entry name" value="Sporulation_regulator_WhiA_C"/>
</dbReference>
<dbReference type="InterPro" id="IPR018478">
    <property type="entry name" value="Sporu_reg_WhiA_N_dom"/>
</dbReference>
<dbReference type="AlphaFoldDB" id="A0A7L7KRP6"/>
<sequence>MSFAADVKSELLSVKADNCCVLAELSALLRINGDIHISSNGLSVEFHTTNLKIARRVISSVKELYKIDVEVVSKKQMKLYKHDMYIVRMKQEANKIINELSLMNNQEAIIDEPLMVKECCKRSFLRGAFLASGSINSPKSSSYHLEIHSYSEEDVTAVTDLLNYYHLNAKSLKRKRGFISYIKESEKIADFLRVVGAMNALFVYEDERIKRDFVNSITRVMNMDIANQNKTLEAADKQLRSISVLENMTDITKLPNSMKEAITLRKTYPESSLNELADYSYDLFNKSISKSALNHRFRNINELADQIMENLHE</sequence>
<dbReference type="EMBL" id="CP048914">
    <property type="protein sequence ID" value="QMS84876.1"/>
    <property type="molecule type" value="Genomic_DNA"/>
</dbReference>
<keyword evidence="2 4" id="KW-0238">DNA-binding</keyword>
<dbReference type="Gene3D" id="3.10.28.10">
    <property type="entry name" value="Homing endonucleases"/>
    <property type="match status" value="1"/>
</dbReference>
<gene>
    <name evidence="4 8" type="primary">whiA</name>
    <name evidence="8" type="ORF">G4Z02_03615</name>
</gene>
<comment type="similarity">
    <text evidence="4">Belongs to the WhiA family.</text>
</comment>
<dbReference type="Pfam" id="PF02650">
    <property type="entry name" value="HTH_WhiA"/>
    <property type="match status" value="1"/>
</dbReference>
<dbReference type="InterPro" id="IPR003802">
    <property type="entry name" value="Sporulation_regulator_WhiA"/>
</dbReference>
<evidence type="ECO:0000313" key="8">
    <source>
        <dbReference type="EMBL" id="QMS84876.1"/>
    </source>
</evidence>
<evidence type="ECO:0000256" key="2">
    <source>
        <dbReference type="ARBA" id="ARBA00023125"/>
    </source>
</evidence>
<feature type="domain" description="Sporulation regulator WhiA C-terminal" evidence="5">
    <location>
        <begin position="217"/>
        <end position="304"/>
    </location>
</feature>
<dbReference type="Pfam" id="PF10298">
    <property type="entry name" value="WhiA_N"/>
    <property type="match status" value="1"/>
</dbReference>
<evidence type="ECO:0000256" key="4">
    <source>
        <dbReference type="HAMAP-Rule" id="MF_01420"/>
    </source>
</evidence>
<dbReference type="KEGG" id="xcl:G4Z02_03615"/>
<comment type="function">
    <text evidence="4">Involved in cell division and chromosome segregation.</text>
</comment>
<feature type="domain" description="WhiA LAGLIDADG-like" evidence="7">
    <location>
        <begin position="122"/>
        <end position="213"/>
    </location>
</feature>
<dbReference type="SUPFAM" id="SSF55608">
    <property type="entry name" value="Homing endonucleases"/>
    <property type="match status" value="1"/>
</dbReference>
<evidence type="ECO:0000256" key="1">
    <source>
        <dbReference type="ARBA" id="ARBA00022618"/>
    </source>
</evidence>
<dbReference type="RefSeq" id="WP_258878497.1">
    <property type="nucleotide sequence ID" value="NZ_CP048914.1"/>
</dbReference>
<name>A0A7L7KRP6_9MOLU</name>
<dbReference type="InterPro" id="IPR039518">
    <property type="entry name" value="WhiA_LAGLIDADG_dom"/>
</dbReference>
<keyword evidence="1 4" id="KW-0132">Cell division</keyword>
<accession>A0A7L7KRP6</accession>
<evidence type="ECO:0000259" key="6">
    <source>
        <dbReference type="Pfam" id="PF10298"/>
    </source>
</evidence>
<dbReference type="Pfam" id="PF14527">
    <property type="entry name" value="LAGLIDADG_WhiA"/>
    <property type="match status" value="1"/>
</dbReference>
<dbReference type="GO" id="GO:0003677">
    <property type="term" value="F:DNA binding"/>
    <property type="evidence" value="ECO:0007669"/>
    <property type="project" value="UniProtKB-UniRule"/>
</dbReference>
<evidence type="ECO:0000256" key="3">
    <source>
        <dbReference type="ARBA" id="ARBA00023306"/>
    </source>
</evidence>
<reference evidence="8 9" key="1">
    <citation type="submission" date="2020-02" db="EMBL/GenBank/DDBJ databases">
        <authorList>
            <person name="Zheng R.K."/>
            <person name="Sun C.M."/>
        </authorList>
    </citation>
    <scope>NUCLEOTIDE SEQUENCE [LARGE SCALE GENOMIC DNA]</scope>
    <source>
        <strain evidence="9">zrk13</strain>
    </source>
</reference>
<dbReference type="NCBIfam" id="TIGR00647">
    <property type="entry name" value="DNA_bind_WhiA"/>
    <property type="match status" value="1"/>
</dbReference>
<dbReference type="InterPro" id="IPR027434">
    <property type="entry name" value="Homing_endonucl"/>
</dbReference>
<evidence type="ECO:0000259" key="5">
    <source>
        <dbReference type="Pfam" id="PF02650"/>
    </source>
</evidence>
<evidence type="ECO:0000259" key="7">
    <source>
        <dbReference type="Pfam" id="PF14527"/>
    </source>
</evidence>
<organism evidence="8 9">
    <name type="scientific">Candidatus Xianfuyuplasma coldseepsis</name>
    <dbReference type="NCBI Taxonomy" id="2782163"/>
    <lineage>
        <taxon>Bacteria</taxon>
        <taxon>Bacillati</taxon>
        <taxon>Mycoplasmatota</taxon>
        <taxon>Mollicutes</taxon>
        <taxon>Candidatus Izemoplasmatales</taxon>
        <taxon>Candidatus Izemoplasmataceae</taxon>
        <taxon>Candidatus Xianfuyuplasma</taxon>
    </lineage>
</organism>
<dbReference type="PANTHER" id="PTHR37307:SF1">
    <property type="entry name" value="CELL DIVISION PROTEIN WHIA-RELATED"/>
    <property type="match status" value="1"/>
</dbReference>
<feature type="domain" description="Sporulation transcription regulator WhiA N-terminal" evidence="6">
    <location>
        <begin position="19"/>
        <end position="103"/>
    </location>
</feature>
<protein>
    <recommendedName>
        <fullName evidence="4">Probable cell division protein WhiA</fullName>
    </recommendedName>
</protein>
<dbReference type="HAMAP" id="MF_01420">
    <property type="entry name" value="HTH_type_WhiA"/>
    <property type="match status" value="1"/>
</dbReference>
<keyword evidence="3 4" id="KW-0131">Cell cycle</keyword>
<evidence type="ECO:0000313" key="9">
    <source>
        <dbReference type="Proteomes" id="UP000514720"/>
    </source>
</evidence>
<dbReference type="GO" id="GO:0043937">
    <property type="term" value="P:regulation of sporulation"/>
    <property type="evidence" value="ECO:0007669"/>
    <property type="project" value="InterPro"/>
</dbReference>
<dbReference type="PANTHER" id="PTHR37307">
    <property type="entry name" value="CELL DIVISION PROTEIN WHIA-RELATED"/>
    <property type="match status" value="1"/>
</dbReference>
<keyword evidence="9" id="KW-1185">Reference proteome</keyword>
<dbReference type="GO" id="GO:0051301">
    <property type="term" value="P:cell division"/>
    <property type="evidence" value="ECO:0007669"/>
    <property type="project" value="UniProtKB-UniRule"/>
</dbReference>
<proteinExistence type="inferred from homology"/>
<dbReference type="Proteomes" id="UP000514720">
    <property type="component" value="Chromosome"/>
</dbReference>